<dbReference type="EMBL" id="FN668690">
    <property type="protein sequence ID" value="CBK25076.2"/>
    <property type="molecule type" value="Genomic_DNA"/>
</dbReference>
<dbReference type="Proteomes" id="UP000008312">
    <property type="component" value="Unassembled WGS sequence"/>
</dbReference>
<dbReference type="AlphaFoldDB" id="D8MAI7"/>
<organism evidence="1">
    <name type="scientific">Blastocystis hominis</name>
    <dbReference type="NCBI Taxonomy" id="12968"/>
    <lineage>
        <taxon>Eukaryota</taxon>
        <taxon>Sar</taxon>
        <taxon>Stramenopiles</taxon>
        <taxon>Bigyra</taxon>
        <taxon>Opalozoa</taxon>
        <taxon>Opalinata</taxon>
        <taxon>Blastocystidae</taxon>
        <taxon>Blastocystis</taxon>
    </lineage>
</organism>
<gene>
    <name evidence="1" type="ORF">GSBLH_T00004716001</name>
</gene>
<name>D8MAI7_BLAHO</name>
<keyword evidence="2" id="KW-1185">Reference proteome</keyword>
<reference evidence="1" key="1">
    <citation type="submission" date="2010-02" db="EMBL/GenBank/DDBJ databases">
        <title>Sequencing and annotation of the Blastocystis hominis genome.</title>
        <authorList>
            <person name="Wincker P."/>
        </authorList>
    </citation>
    <scope>NUCLEOTIDE SEQUENCE</scope>
    <source>
        <strain evidence="1">Singapore isolate B</strain>
    </source>
</reference>
<evidence type="ECO:0000313" key="2">
    <source>
        <dbReference type="Proteomes" id="UP000008312"/>
    </source>
</evidence>
<evidence type="ECO:0000313" key="1">
    <source>
        <dbReference type="EMBL" id="CBK25076.2"/>
    </source>
</evidence>
<proteinExistence type="predicted"/>
<dbReference type="InParanoid" id="D8MAI7"/>
<dbReference type="OrthoDB" id="10640990at2759"/>
<protein>
    <submittedName>
        <fullName evidence="1">Uncharacterized protein</fullName>
    </submittedName>
</protein>
<accession>D8MAI7</accession>
<sequence>MNRSKAKTSYTKLTSRQRMEILDYWSKNHYPYSVICNYFSEKWHQEVKKTTVGDLILQWKRKNYIRGVNKVDSIDRTLHSCVKEIVQILEDQKLQVSDDIFYYICYGELLNRGLNAFSLTLDQIKQIVSLYYHPDVPSYLQDNLCLEDVSKLQQSYSPSHTFYLDSFQLFYRCIPYRSYCYLFDTKYLSYRDKMEVLLVFSADGKSKFSPFISGDRFSSSIDRVFSVVPHKHGMYKHD</sequence>
<dbReference type="RefSeq" id="XP_012899124.1">
    <property type="nucleotide sequence ID" value="XM_013043670.1"/>
</dbReference>
<dbReference type="GeneID" id="24921722"/>